<dbReference type="PROSITE" id="PS51398">
    <property type="entry name" value="PAW"/>
    <property type="match status" value="1"/>
</dbReference>
<dbReference type="InterPro" id="IPR038765">
    <property type="entry name" value="Papain-like_cys_pep_sf"/>
</dbReference>
<dbReference type="InterPro" id="IPR018997">
    <property type="entry name" value="PUB_domain"/>
</dbReference>
<dbReference type="EMBL" id="JAACXV010014401">
    <property type="protein sequence ID" value="KAF7267653.1"/>
    <property type="molecule type" value="Genomic_DNA"/>
</dbReference>
<evidence type="ECO:0000256" key="6">
    <source>
        <dbReference type="ARBA" id="ARBA00018546"/>
    </source>
</evidence>
<dbReference type="InterPro" id="IPR050883">
    <property type="entry name" value="PNGase"/>
</dbReference>
<dbReference type="EC" id="3.5.1.52" evidence="5"/>
<reference evidence="15" key="1">
    <citation type="submission" date="2020-08" db="EMBL/GenBank/DDBJ databases">
        <title>Genome sequencing and assembly of the red palm weevil Rhynchophorus ferrugineus.</title>
        <authorList>
            <person name="Dias G.B."/>
            <person name="Bergman C.M."/>
            <person name="Manee M."/>
        </authorList>
    </citation>
    <scope>NUCLEOTIDE SEQUENCE</scope>
    <source>
        <strain evidence="15">AA-2017</strain>
        <tissue evidence="15">Whole larva</tissue>
    </source>
</reference>
<dbReference type="Pfam" id="PF09409">
    <property type="entry name" value="PUB"/>
    <property type="match status" value="1"/>
</dbReference>
<evidence type="ECO:0000256" key="5">
    <source>
        <dbReference type="ARBA" id="ARBA00012158"/>
    </source>
</evidence>
<keyword evidence="16" id="KW-1185">Reference proteome</keyword>
<comment type="catalytic activity">
    <reaction evidence="1">
        <text>Hydrolysis of an N(4)-(acetyl-beta-D-glucosaminyl)asparagine residue in which the glucosamine residue may be further glycosylated, to yield a (substituted) N-acetyl-beta-D-glucosaminylamine and a peptide containing an aspartate residue.</text>
        <dbReference type="EC" id="3.5.1.52"/>
    </reaction>
</comment>
<evidence type="ECO:0000256" key="2">
    <source>
        <dbReference type="ARBA" id="ARBA00001947"/>
    </source>
</evidence>
<dbReference type="InterPro" id="IPR038680">
    <property type="entry name" value="PAW_sf"/>
</dbReference>
<dbReference type="SUPFAM" id="SSF54001">
    <property type="entry name" value="Cysteine proteinases"/>
    <property type="match status" value="1"/>
</dbReference>
<dbReference type="GO" id="GO:0000224">
    <property type="term" value="F:peptide-N4-(N-acetyl-beta-glucosaminyl)asparagine amidase activity"/>
    <property type="evidence" value="ECO:0007669"/>
    <property type="project" value="UniProtKB-EC"/>
</dbReference>
<dbReference type="InterPro" id="IPR006588">
    <property type="entry name" value="Peptide_N_glycanase_PAW_dom"/>
</dbReference>
<accession>A0A834HUJ6</accession>
<dbReference type="InterPro" id="IPR018325">
    <property type="entry name" value="Rad4/PNGase_transGLS-fold"/>
</dbReference>
<keyword evidence="7" id="KW-0963">Cytoplasm</keyword>
<evidence type="ECO:0000256" key="3">
    <source>
        <dbReference type="ARBA" id="ARBA00004496"/>
    </source>
</evidence>
<dbReference type="Gene3D" id="3.10.620.30">
    <property type="match status" value="1"/>
</dbReference>
<dbReference type="GO" id="GO:0046872">
    <property type="term" value="F:metal ion binding"/>
    <property type="evidence" value="ECO:0007669"/>
    <property type="project" value="UniProtKB-KW"/>
</dbReference>
<name>A0A834HUJ6_RHYFE</name>
<dbReference type="GO" id="GO:0005634">
    <property type="term" value="C:nucleus"/>
    <property type="evidence" value="ECO:0007669"/>
    <property type="project" value="TreeGrafter"/>
</dbReference>
<evidence type="ECO:0000256" key="11">
    <source>
        <dbReference type="ARBA" id="ARBA00024870"/>
    </source>
</evidence>
<dbReference type="SMART" id="SM00460">
    <property type="entry name" value="TGc"/>
    <property type="match status" value="1"/>
</dbReference>
<evidence type="ECO:0000256" key="8">
    <source>
        <dbReference type="ARBA" id="ARBA00022723"/>
    </source>
</evidence>
<keyword evidence="10" id="KW-0862">Zinc</keyword>
<dbReference type="GO" id="GO:0005829">
    <property type="term" value="C:cytosol"/>
    <property type="evidence" value="ECO:0007669"/>
    <property type="project" value="TreeGrafter"/>
</dbReference>
<comment type="cofactor">
    <cofactor evidence="2">
        <name>Zn(2+)</name>
        <dbReference type="ChEBI" id="CHEBI:29105"/>
    </cofactor>
</comment>
<evidence type="ECO:0000256" key="7">
    <source>
        <dbReference type="ARBA" id="ARBA00022490"/>
    </source>
</evidence>
<evidence type="ECO:0000256" key="12">
    <source>
        <dbReference type="ARBA" id="ARBA00032901"/>
    </source>
</evidence>
<keyword evidence="8" id="KW-0479">Metal-binding</keyword>
<dbReference type="InterPro" id="IPR002931">
    <property type="entry name" value="Transglutaminase-like"/>
</dbReference>
<dbReference type="Proteomes" id="UP000625711">
    <property type="component" value="Unassembled WGS sequence"/>
</dbReference>
<evidence type="ECO:0000313" key="16">
    <source>
        <dbReference type="Proteomes" id="UP000625711"/>
    </source>
</evidence>
<sequence>MSFVEVLDKLGQNSQDESKETVRVLLKIIENILNDPQNPKIRTLQKTNANISKKIMQINGGCLCLKLMGFNENDQCFTLPLMSDLSPLKDAKETLSIWLESIKISKNNQCSNDGSEIHKVSSDHNVKKIILPPMVSLFKNKFLHGVETCFHKTLYYKDKDLQIRAKKLIPLELLEDKAQKRLRSIQEQVKLGNLSDPNISVQDMLILEILQWFKEEFFTWVNSPPCDSCGGKTNFSHFDKDSKLLEYADRVEMHKCDVCQIFTSFPRYFDLNVLLETRKGRCGEWGNTFTLICIAMGWDARLVVDENDHVWTEVYSYARKRWLHCDPCENICDKPLIYEAGWKKKISYIIAYSPDEVQDVTWRYSSNHKEVLKRRNNCTESELIDALMKLRAARQSTLSQSRKEYLTRRILNELIELMVPRKPQDGENQGRQSGDLVWRLLRGEIQHKSENCVWTIHDNNLLQGTFTLRYNPSNDMYESNDDENKIKQLKGWHLGTFSHSNIIRKEEKDWKQVYLSRESSDSMGSIAWKFDIKVKSKTLDTIKVSFPFTTFENGEVNAKLFSKDAREEIPKDSKLLITQKFSSQTDITVIANLGGGTGDVAWQHAQLFRQKLECDNYPFSISFVFK</sequence>
<evidence type="ECO:0000256" key="4">
    <source>
        <dbReference type="ARBA" id="ARBA00009390"/>
    </source>
</evidence>
<keyword evidence="9" id="KW-0378">Hydrolase</keyword>
<dbReference type="Pfam" id="PF04721">
    <property type="entry name" value="PAW"/>
    <property type="match status" value="1"/>
</dbReference>
<comment type="subcellular location">
    <subcellularLocation>
        <location evidence="3">Cytoplasm</location>
    </subcellularLocation>
</comment>
<dbReference type="Gene3D" id="1.20.58.2190">
    <property type="match status" value="1"/>
</dbReference>
<dbReference type="SMART" id="SM00613">
    <property type="entry name" value="PAW"/>
    <property type="match status" value="1"/>
</dbReference>
<gene>
    <name evidence="15" type="ORF">GWI33_019142</name>
</gene>
<proteinExistence type="inferred from homology"/>
<dbReference type="PANTHER" id="PTHR12143:SF19">
    <property type="entry name" value="PEPTIDE-N(4)-(N-ACETYL-BETA-GLUCOSAMINYL)ASPARAGINE AMIDASE"/>
    <property type="match status" value="1"/>
</dbReference>
<dbReference type="InterPro" id="IPR008979">
    <property type="entry name" value="Galactose-bd-like_sf"/>
</dbReference>
<dbReference type="Gene3D" id="2.60.120.1020">
    <property type="entry name" value="Peptide N glycanase, PAW domain"/>
    <property type="match status" value="1"/>
</dbReference>
<comment type="similarity">
    <text evidence="4 13">Belongs to the transglutaminase-like superfamily. PNGase family.</text>
</comment>
<dbReference type="Gene3D" id="2.20.25.10">
    <property type="match status" value="1"/>
</dbReference>
<evidence type="ECO:0000313" key="15">
    <source>
        <dbReference type="EMBL" id="KAF7267653.1"/>
    </source>
</evidence>
<comment type="caution">
    <text evidence="15">The sequence shown here is derived from an EMBL/GenBank/DDBJ whole genome shotgun (WGS) entry which is preliminary data.</text>
</comment>
<protein>
    <recommendedName>
        <fullName evidence="6">Peptide-N(4)-(N-acetyl-beta-glucosaminyl)asparagine amidase</fullName>
        <ecNumber evidence="5">3.5.1.52</ecNumber>
    </recommendedName>
    <alternativeName>
        <fullName evidence="12">Peptide:N-glycanase</fullName>
    </alternativeName>
</protein>
<dbReference type="PANTHER" id="PTHR12143">
    <property type="entry name" value="PEPTIDE N-GLYCANASE PNGASE -RELATED"/>
    <property type="match status" value="1"/>
</dbReference>
<dbReference type="AlphaFoldDB" id="A0A834HUJ6"/>
<feature type="domain" description="PAW" evidence="14">
    <location>
        <begin position="427"/>
        <end position="626"/>
    </location>
</feature>
<evidence type="ECO:0000256" key="9">
    <source>
        <dbReference type="ARBA" id="ARBA00022801"/>
    </source>
</evidence>
<evidence type="ECO:0000256" key="13">
    <source>
        <dbReference type="PROSITE-ProRule" id="PRU00731"/>
    </source>
</evidence>
<evidence type="ECO:0000259" key="14">
    <source>
        <dbReference type="PROSITE" id="PS51398"/>
    </source>
</evidence>
<dbReference type="OrthoDB" id="409136at2759"/>
<comment type="function">
    <text evidence="11">Specifically deglycosylates the denatured form of N-linked glycoproteins in the cytoplasm and assists their proteasome-mediated degradation. Cleaves the beta-aspartyl-glucosamine (GlcNAc) of the glycan and the amide side chain of Asn, converting Asn to Asp. Prefers proteins containing high-mannose over those bearing complex type oligosaccharides. Can recognize misfolded proteins in the endoplasmic reticulum that are exported to the cytosol to be destroyed and deglycosylate them, while it has no activity toward native proteins. Deglycosylation is a prerequisite for subsequent proteasome-mediated degradation of some, but not all, misfolded glycoproteins.</text>
</comment>
<dbReference type="Pfam" id="PF03835">
    <property type="entry name" value="Rad4"/>
    <property type="match status" value="1"/>
</dbReference>
<dbReference type="GO" id="GO:0006516">
    <property type="term" value="P:glycoprotein catabolic process"/>
    <property type="evidence" value="ECO:0007669"/>
    <property type="project" value="InterPro"/>
</dbReference>
<organism evidence="15 16">
    <name type="scientific">Rhynchophorus ferrugineus</name>
    <name type="common">Red palm weevil</name>
    <name type="synonym">Curculio ferrugineus</name>
    <dbReference type="NCBI Taxonomy" id="354439"/>
    <lineage>
        <taxon>Eukaryota</taxon>
        <taxon>Metazoa</taxon>
        <taxon>Ecdysozoa</taxon>
        <taxon>Arthropoda</taxon>
        <taxon>Hexapoda</taxon>
        <taxon>Insecta</taxon>
        <taxon>Pterygota</taxon>
        <taxon>Neoptera</taxon>
        <taxon>Endopterygota</taxon>
        <taxon>Coleoptera</taxon>
        <taxon>Polyphaga</taxon>
        <taxon>Cucujiformia</taxon>
        <taxon>Curculionidae</taxon>
        <taxon>Dryophthorinae</taxon>
        <taxon>Rhynchophorus</taxon>
    </lineage>
</organism>
<dbReference type="SUPFAM" id="SSF49785">
    <property type="entry name" value="Galactose-binding domain-like"/>
    <property type="match status" value="1"/>
</dbReference>
<dbReference type="InterPro" id="IPR036339">
    <property type="entry name" value="PUB-like_dom_sf"/>
</dbReference>
<dbReference type="SUPFAM" id="SSF143503">
    <property type="entry name" value="PUG domain-like"/>
    <property type="match status" value="1"/>
</dbReference>
<evidence type="ECO:0000256" key="1">
    <source>
        <dbReference type="ARBA" id="ARBA00001650"/>
    </source>
</evidence>
<evidence type="ECO:0000256" key="10">
    <source>
        <dbReference type="ARBA" id="ARBA00022833"/>
    </source>
</evidence>
<dbReference type="SMART" id="SM00580">
    <property type="entry name" value="PUG"/>
    <property type="match status" value="1"/>
</dbReference>